<dbReference type="CDD" id="cd07177">
    <property type="entry name" value="terB_like"/>
    <property type="match status" value="1"/>
</dbReference>
<dbReference type="AlphaFoldDB" id="A0ABD4T190"/>
<gene>
    <name evidence="3" type="ORF">QQ91_0004890</name>
</gene>
<evidence type="ECO:0000259" key="1">
    <source>
        <dbReference type="Pfam" id="PF05099"/>
    </source>
</evidence>
<feature type="domain" description="Co-chaperone DjlA N-terminal" evidence="1">
    <location>
        <begin position="3"/>
        <end position="95"/>
    </location>
</feature>
<dbReference type="EMBL" id="JTHE03000034">
    <property type="protein sequence ID" value="MCM1982166.1"/>
    <property type="molecule type" value="Genomic_DNA"/>
</dbReference>
<dbReference type="InterPro" id="IPR029024">
    <property type="entry name" value="TerB-like"/>
</dbReference>
<reference evidence="3 4" key="1">
    <citation type="journal article" date="2015" name="Genome Announc.">
        <title>Draft Genome Sequence of Filamentous Marine Cyanobacterium Lyngbya confervoides Strain BDU141951.</title>
        <authorList>
            <person name="Chandrababunaidu M.M."/>
            <person name="Sen D."/>
            <person name="Tripathy S."/>
        </authorList>
    </citation>
    <scope>NUCLEOTIDE SEQUENCE [LARGE SCALE GENOMIC DNA]</scope>
    <source>
        <strain evidence="3 4">BDU141951</strain>
    </source>
</reference>
<dbReference type="InterPro" id="IPR009717">
    <property type="entry name" value="Mo-dep_Nase_C"/>
</dbReference>
<dbReference type="Gene3D" id="1.10.3680.10">
    <property type="entry name" value="TerB-like"/>
    <property type="match status" value="1"/>
</dbReference>
<evidence type="ECO:0000313" key="4">
    <source>
        <dbReference type="Proteomes" id="UP000031561"/>
    </source>
</evidence>
<dbReference type="SUPFAM" id="SSF158682">
    <property type="entry name" value="TerB-like"/>
    <property type="match status" value="1"/>
</dbReference>
<proteinExistence type="predicted"/>
<organism evidence="3 4">
    <name type="scientific">Lyngbya confervoides BDU141951</name>
    <dbReference type="NCBI Taxonomy" id="1574623"/>
    <lineage>
        <taxon>Bacteria</taxon>
        <taxon>Bacillati</taxon>
        <taxon>Cyanobacteriota</taxon>
        <taxon>Cyanophyceae</taxon>
        <taxon>Oscillatoriophycideae</taxon>
        <taxon>Oscillatoriales</taxon>
        <taxon>Microcoleaceae</taxon>
        <taxon>Lyngbya</taxon>
    </lineage>
</organism>
<dbReference type="RefSeq" id="WP_166280746.1">
    <property type="nucleotide sequence ID" value="NZ_JTHE03000034.1"/>
</dbReference>
<feature type="domain" description="Mo-dependent nitrogenase C-terminal" evidence="2">
    <location>
        <begin position="117"/>
        <end position="198"/>
    </location>
</feature>
<accession>A0ABD4T190</accession>
<dbReference type="Pfam" id="PF06967">
    <property type="entry name" value="Mo-nitro_C"/>
    <property type="match status" value="1"/>
</dbReference>
<evidence type="ECO:0000259" key="2">
    <source>
        <dbReference type="Pfam" id="PF06967"/>
    </source>
</evidence>
<comment type="caution">
    <text evidence="3">The sequence shown here is derived from an EMBL/GenBank/DDBJ whole genome shotgun (WGS) entry which is preliminary data.</text>
</comment>
<keyword evidence="4" id="KW-1185">Reference proteome</keyword>
<evidence type="ECO:0000313" key="3">
    <source>
        <dbReference type="EMBL" id="MCM1982166.1"/>
    </source>
</evidence>
<dbReference type="InterPro" id="IPR007791">
    <property type="entry name" value="DjlA_N"/>
</dbReference>
<dbReference type="Proteomes" id="UP000031561">
    <property type="component" value="Unassembled WGS sequence"/>
</dbReference>
<dbReference type="Pfam" id="PF05099">
    <property type="entry name" value="TerB"/>
    <property type="match status" value="1"/>
</dbReference>
<sequence>MGLLSIAWADGNFDESERHLIEDVLSDEDNINLDQAFQPLSREVLQADIGTDPADAENFVKTAVMVALADGLYSSAEDDILRQYCEALNLEHTVLDPLRSTLDGQAAGPALAHAPDLLAPVRDWLDGVEVKDPKVARFLCRLIPADCPFERDVVLFGKKIVHIPAMCKINPLYEQLVGLRFRSLSYLADDCHEDVSPYL</sequence>
<name>A0ABD4T190_9CYAN</name>
<protein>
    <submittedName>
        <fullName evidence="3">TerB family tellurite resistance protein</fullName>
    </submittedName>
</protein>